<protein>
    <recommendedName>
        <fullName evidence="1">CHK kinase-like domain-containing protein</fullName>
    </recommendedName>
</protein>
<dbReference type="Proteomes" id="UP001160390">
    <property type="component" value="Unassembled WGS sequence"/>
</dbReference>
<evidence type="ECO:0000313" key="2">
    <source>
        <dbReference type="EMBL" id="CAI6088970.1"/>
    </source>
</evidence>
<dbReference type="PANTHER" id="PTHR23020:SF41">
    <property type="entry name" value="AMINOGLYCOSIDE PHOSPHOTRANSFERASE DOMAIN-CONTAINING PROTEIN"/>
    <property type="match status" value="1"/>
</dbReference>
<feature type="domain" description="CHK kinase-like" evidence="1">
    <location>
        <begin position="141"/>
        <end position="314"/>
    </location>
</feature>
<dbReference type="PANTHER" id="PTHR23020">
    <property type="entry name" value="UNCHARACTERIZED NUCLEAR HORMONE RECEPTOR-RELATED"/>
    <property type="match status" value="1"/>
</dbReference>
<name>A0AA35M2K0_9HYPO</name>
<evidence type="ECO:0000313" key="3">
    <source>
        <dbReference type="Proteomes" id="UP001160390"/>
    </source>
</evidence>
<dbReference type="Pfam" id="PF02958">
    <property type="entry name" value="EcKL"/>
    <property type="match status" value="1"/>
</dbReference>
<dbReference type="SMART" id="SM00587">
    <property type="entry name" value="CHK"/>
    <property type="match status" value="1"/>
</dbReference>
<gene>
    <name evidence="2" type="ORF">CCHLO57077_00013789</name>
</gene>
<dbReference type="Gene3D" id="3.90.1200.10">
    <property type="match status" value="1"/>
</dbReference>
<comment type="caution">
    <text evidence="2">The sequence shown here is derived from an EMBL/GenBank/DDBJ whole genome shotgun (WGS) entry which is preliminary data.</text>
</comment>
<reference evidence="2" key="1">
    <citation type="submission" date="2023-01" db="EMBL/GenBank/DDBJ databases">
        <authorList>
            <person name="Piombo E."/>
        </authorList>
    </citation>
    <scope>NUCLEOTIDE SEQUENCE</scope>
</reference>
<proteinExistence type="predicted"/>
<dbReference type="InterPro" id="IPR004119">
    <property type="entry name" value="EcKL"/>
</dbReference>
<accession>A0AA35M2K0</accession>
<organism evidence="2 3">
    <name type="scientific">Clonostachys chloroleuca</name>
    <dbReference type="NCBI Taxonomy" id="1926264"/>
    <lineage>
        <taxon>Eukaryota</taxon>
        <taxon>Fungi</taxon>
        <taxon>Dikarya</taxon>
        <taxon>Ascomycota</taxon>
        <taxon>Pezizomycotina</taxon>
        <taxon>Sordariomycetes</taxon>
        <taxon>Hypocreomycetidae</taxon>
        <taxon>Hypocreales</taxon>
        <taxon>Bionectriaceae</taxon>
        <taxon>Clonostachys</taxon>
    </lineage>
</organism>
<dbReference type="EMBL" id="CABFNP030000902">
    <property type="protein sequence ID" value="CAI6088970.1"/>
    <property type="molecule type" value="Genomic_DNA"/>
</dbReference>
<dbReference type="InterPro" id="IPR015897">
    <property type="entry name" value="CHK_kinase-like"/>
</dbReference>
<dbReference type="InterPro" id="IPR052961">
    <property type="entry name" value="Oxido-Kinase-like_Enzymes"/>
</dbReference>
<evidence type="ECO:0000259" key="1">
    <source>
        <dbReference type="SMART" id="SM00587"/>
    </source>
</evidence>
<dbReference type="AlphaFoldDB" id="A0AA35M2K0"/>
<keyword evidence="3" id="KW-1185">Reference proteome</keyword>
<dbReference type="SUPFAM" id="SSF56112">
    <property type="entry name" value="Protein kinase-like (PK-like)"/>
    <property type="match status" value="1"/>
</dbReference>
<dbReference type="InterPro" id="IPR011009">
    <property type="entry name" value="Kinase-like_dom_sf"/>
</dbReference>
<sequence length="381" mass="42647">MSFINGTNGVEGTNGVNGARDVLPLPMVPEEITAEWLGKVLQQKVKSIDITNSILDATASKIFVTITYEDENDSTPKPTYVCLKGGFNPAMLNLEGYSDILKLMYSREVKFFNLVAPKLSNISLPKLWWAGENPVQGQAIVIMDDLSKEHTFGDPVDDWSVDRVRSGLEQLAGLHAGTWGSTISGENSWLTPAYEHVMIGLTMNWEAMVLGDDRPPIPESIRVRERTVAAMKKHFATKNPKYVAVLHGDPHSGNTFLDKAGKPYFLDWQTNHIGCAFHDVTYFMIGALSVEDRRAHEVELFSHYLQALAKAGGPSLSVEDEELMKEYKKSTMCGMGWILTPYQMQRKDRVWAMCARYTAAMEDHKVIELVESLPEPSEQQM</sequence>